<dbReference type="AlphaFoldDB" id="A0A6J8D8Z7"/>
<gene>
    <name evidence="1" type="ORF">MCOR_37448</name>
</gene>
<dbReference type="Proteomes" id="UP000507470">
    <property type="component" value="Unassembled WGS sequence"/>
</dbReference>
<sequence length="192" mass="21739">MENNFGEVKVVKRQITMNKETSLSREPQVPLQEQSNIKKITMNIEKKIEISTGKAIRDVMCLIDGRVIIVEQHGDVYLLTSDGKLQTQLPISGGAFTIAITYPGKQIWQYKQDFEGPNGLCKDTYGNIIVADWKSHKFIVISHDGQDSKVMLREEDGLKRYPKCICLNNNEPSGFICDSSDSYIAKFNLSFE</sequence>
<evidence type="ECO:0000313" key="2">
    <source>
        <dbReference type="Proteomes" id="UP000507470"/>
    </source>
</evidence>
<keyword evidence="2" id="KW-1185">Reference proteome</keyword>
<name>A0A6J8D8Z7_MYTCO</name>
<dbReference type="InterPro" id="IPR011042">
    <property type="entry name" value="6-blade_b-propeller_TolB-like"/>
</dbReference>
<dbReference type="SUPFAM" id="SSF101898">
    <property type="entry name" value="NHL repeat"/>
    <property type="match status" value="1"/>
</dbReference>
<dbReference type="Gene3D" id="2.120.10.30">
    <property type="entry name" value="TolB, C-terminal domain"/>
    <property type="match status" value="1"/>
</dbReference>
<evidence type="ECO:0000313" key="1">
    <source>
        <dbReference type="EMBL" id="CAC5403570.1"/>
    </source>
</evidence>
<evidence type="ECO:0008006" key="3">
    <source>
        <dbReference type="Google" id="ProtNLM"/>
    </source>
</evidence>
<accession>A0A6J8D8Z7</accession>
<organism evidence="1 2">
    <name type="scientific">Mytilus coruscus</name>
    <name type="common">Sea mussel</name>
    <dbReference type="NCBI Taxonomy" id="42192"/>
    <lineage>
        <taxon>Eukaryota</taxon>
        <taxon>Metazoa</taxon>
        <taxon>Spiralia</taxon>
        <taxon>Lophotrochozoa</taxon>
        <taxon>Mollusca</taxon>
        <taxon>Bivalvia</taxon>
        <taxon>Autobranchia</taxon>
        <taxon>Pteriomorphia</taxon>
        <taxon>Mytilida</taxon>
        <taxon>Mytiloidea</taxon>
        <taxon>Mytilidae</taxon>
        <taxon>Mytilinae</taxon>
        <taxon>Mytilus</taxon>
    </lineage>
</organism>
<protein>
    <recommendedName>
        <fullName evidence="3">TRIM2_3</fullName>
    </recommendedName>
</protein>
<proteinExistence type="predicted"/>
<dbReference type="EMBL" id="CACVKT020006795">
    <property type="protein sequence ID" value="CAC5403570.1"/>
    <property type="molecule type" value="Genomic_DNA"/>
</dbReference>
<dbReference type="OrthoDB" id="10020332at2759"/>
<reference evidence="1 2" key="1">
    <citation type="submission" date="2020-06" db="EMBL/GenBank/DDBJ databases">
        <authorList>
            <person name="Li R."/>
            <person name="Bekaert M."/>
        </authorList>
    </citation>
    <scope>NUCLEOTIDE SEQUENCE [LARGE SCALE GENOMIC DNA]</scope>
    <source>
        <strain evidence="2">wild</strain>
    </source>
</reference>